<dbReference type="Pfam" id="PF13432">
    <property type="entry name" value="TPR_16"/>
    <property type="match status" value="1"/>
</dbReference>
<dbReference type="InterPro" id="IPR011990">
    <property type="entry name" value="TPR-like_helical_dom_sf"/>
</dbReference>
<feature type="repeat" description="TPR" evidence="1">
    <location>
        <begin position="74"/>
        <end position="107"/>
    </location>
</feature>
<evidence type="ECO:0000313" key="4">
    <source>
        <dbReference type="Proteomes" id="UP000825051"/>
    </source>
</evidence>
<dbReference type="RefSeq" id="WP_220161321.1">
    <property type="nucleotide sequence ID" value="NZ_CP080507.1"/>
</dbReference>
<proteinExistence type="predicted"/>
<dbReference type="PROSITE" id="PS51257">
    <property type="entry name" value="PROKAR_LIPOPROTEIN"/>
    <property type="match status" value="1"/>
</dbReference>
<dbReference type="SUPFAM" id="SSF48452">
    <property type="entry name" value="TPR-like"/>
    <property type="match status" value="1"/>
</dbReference>
<feature type="repeat" description="TPR" evidence="1">
    <location>
        <begin position="108"/>
        <end position="141"/>
    </location>
</feature>
<dbReference type="PROSITE" id="PS50005">
    <property type="entry name" value="TPR"/>
    <property type="match status" value="2"/>
</dbReference>
<feature type="signal peptide" evidence="2">
    <location>
        <begin position="1"/>
        <end position="20"/>
    </location>
</feature>
<dbReference type="Proteomes" id="UP000825051">
    <property type="component" value="Chromosome"/>
</dbReference>
<accession>A0A8F9XFL1</accession>
<keyword evidence="1" id="KW-0802">TPR repeat</keyword>
<evidence type="ECO:0000256" key="1">
    <source>
        <dbReference type="PROSITE-ProRule" id="PRU00339"/>
    </source>
</evidence>
<evidence type="ECO:0000256" key="2">
    <source>
        <dbReference type="SAM" id="SignalP"/>
    </source>
</evidence>
<reference evidence="3" key="1">
    <citation type="submission" date="2021-08" db="EMBL/GenBank/DDBJ databases">
        <title>Genome of a novel bacterium of the phylum Verrucomicrobia, Oleiharenicola sp. KSB-15.</title>
        <authorList>
            <person name="Chung J.-H."/>
            <person name="Ahn J.-H."/>
            <person name="Yoon Y."/>
            <person name="Kim D.-Y."/>
            <person name="An S.-H."/>
            <person name="Park I."/>
            <person name="Yeon J."/>
        </authorList>
    </citation>
    <scope>NUCLEOTIDE SEQUENCE</scope>
    <source>
        <strain evidence="3">KSB-15</strain>
    </source>
</reference>
<gene>
    <name evidence="3" type="ORF">K0B96_13020</name>
</gene>
<dbReference type="Gene3D" id="1.25.40.10">
    <property type="entry name" value="Tetratricopeptide repeat domain"/>
    <property type="match status" value="1"/>
</dbReference>
<organism evidence="3 4">
    <name type="scientific">Horticoccus luteus</name>
    <dbReference type="NCBI Taxonomy" id="2862869"/>
    <lineage>
        <taxon>Bacteria</taxon>
        <taxon>Pseudomonadati</taxon>
        <taxon>Verrucomicrobiota</taxon>
        <taxon>Opitutia</taxon>
        <taxon>Opitutales</taxon>
        <taxon>Opitutaceae</taxon>
        <taxon>Horticoccus</taxon>
    </lineage>
</organism>
<evidence type="ECO:0000313" key="3">
    <source>
        <dbReference type="EMBL" id="QYM78217.1"/>
    </source>
</evidence>
<sequence length="239" mass="26555">MSLRRLTFAASAVAVAFGLAGCGSPPSGGGFVRIDNVAMYGQPRTPRPPVLQQADADFVRRAAAVFGHDRQAASLAWANEADRFFQQRNFDYAMRRYNQAWLLDPENFRAFWGFGRVALERDRFDEALEHFDKALSLCHDDRQRPAVLSDTGAALTWKAKSLPRENGAERDRLFARANAMFADSTQRDPTYANGWKRWAMSLFDQGDLAGAREKILRAQTAGADIPATLLARLTAAKSP</sequence>
<keyword evidence="4" id="KW-1185">Reference proteome</keyword>
<dbReference type="AlphaFoldDB" id="A0A8F9XFL1"/>
<dbReference type="EMBL" id="CP080507">
    <property type="protein sequence ID" value="QYM78217.1"/>
    <property type="molecule type" value="Genomic_DNA"/>
</dbReference>
<protein>
    <submittedName>
        <fullName evidence="3">Tetratricopeptide repeat protein</fullName>
    </submittedName>
</protein>
<keyword evidence="2" id="KW-0732">Signal</keyword>
<dbReference type="KEGG" id="ole:K0B96_13020"/>
<dbReference type="SMART" id="SM00028">
    <property type="entry name" value="TPR"/>
    <property type="match status" value="3"/>
</dbReference>
<name>A0A8F9XFL1_9BACT</name>
<feature type="chain" id="PRO_5034720057" evidence="2">
    <location>
        <begin position="21"/>
        <end position="239"/>
    </location>
</feature>
<dbReference type="InterPro" id="IPR019734">
    <property type="entry name" value="TPR_rpt"/>
</dbReference>